<dbReference type="NCBIfam" id="NF033679">
    <property type="entry name" value="DNRLRE_dom"/>
    <property type="match status" value="1"/>
</dbReference>
<evidence type="ECO:0000256" key="2">
    <source>
        <dbReference type="ARBA" id="ARBA00022525"/>
    </source>
</evidence>
<comment type="subcellular location">
    <subcellularLocation>
        <location evidence="1">Secreted</location>
    </subcellularLocation>
</comment>
<evidence type="ECO:0000256" key="3">
    <source>
        <dbReference type="ARBA" id="ARBA00022729"/>
    </source>
</evidence>
<dbReference type="OrthoDB" id="291295at2"/>
<feature type="domain" description="Carbohydrate-binding module family 96" evidence="6">
    <location>
        <begin position="20"/>
        <end position="200"/>
    </location>
</feature>
<gene>
    <name evidence="7" type="ORF">APS56_09950</name>
</gene>
<sequence>MKKTLLFLAVILFTASMNAQSFIASDDVYVQGSDENDKEHTINYNQDGGNENPELLVKVGSTGRTDLIRKTLIKFNLTESGLSGDDVTDAKLRVHVADVQKNKADPVTVTVSELTDDTAWDEHDVTWETAPASGGAISSVVGITGSDIGTEKDWDVTEYVKTELDGDQIISFALEDLDVVNNTVTFSSKAGVYAPRLIINNDLTLSTSNFDVQNNVVSLYPNPAQESFVIQTPDTEISNVKVFSINGSMIFNSENVNSNSLTVDTSAFQTGVYFVHVKNVLGALSVEKMIKK</sequence>
<evidence type="ECO:0000313" key="7">
    <source>
        <dbReference type="EMBL" id="ALJ05421.1"/>
    </source>
</evidence>
<dbReference type="RefSeq" id="WP_054727671.1">
    <property type="nucleotide sequence ID" value="NZ_CP012898.1"/>
</dbReference>
<feature type="signal peptide" evidence="4">
    <location>
        <begin position="1"/>
        <end position="19"/>
    </location>
</feature>
<evidence type="ECO:0000313" key="8">
    <source>
        <dbReference type="Proteomes" id="UP000057981"/>
    </source>
</evidence>
<organism evidence="7 8">
    <name type="scientific">Pseudalgibacter alginicilyticus</name>
    <dbReference type="NCBI Taxonomy" id="1736674"/>
    <lineage>
        <taxon>Bacteria</taxon>
        <taxon>Pseudomonadati</taxon>
        <taxon>Bacteroidota</taxon>
        <taxon>Flavobacteriia</taxon>
        <taxon>Flavobacteriales</taxon>
        <taxon>Flavobacteriaceae</taxon>
        <taxon>Pseudalgibacter</taxon>
    </lineage>
</organism>
<dbReference type="NCBIfam" id="TIGR04183">
    <property type="entry name" value="Por_Secre_tail"/>
    <property type="match status" value="1"/>
</dbReference>
<evidence type="ECO:0000256" key="1">
    <source>
        <dbReference type="ARBA" id="ARBA00004613"/>
    </source>
</evidence>
<proteinExistence type="predicted"/>
<dbReference type="KEGG" id="ahz:APS56_09950"/>
<dbReference type="Proteomes" id="UP000057981">
    <property type="component" value="Chromosome"/>
</dbReference>
<reference evidence="7 8" key="1">
    <citation type="submission" date="2015-10" db="EMBL/GenBank/DDBJ databases">
        <authorList>
            <person name="Gilbert D.G."/>
        </authorList>
    </citation>
    <scope>NUCLEOTIDE SEQUENCE [LARGE SCALE GENOMIC DNA]</scope>
    <source>
        <strain evidence="8">HZ-22</strain>
    </source>
</reference>
<evidence type="ECO:0000256" key="4">
    <source>
        <dbReference type="SAM" id="SignalP"/>
    </source>
</evidence>
<name>A0A0P0CH06_9FLAO</name>
<dbReference type="GO" id="GO:0005576">
    <property type="term" value="C:extracellular region"/>
    <property type="evidence" value="ECO:0007669"/>
    <property type="project" value="UniProtKB-SubCell"/>
</dbReference>
<dbReference type="AlphaFoldDB" id="A0A0P0CH06"/>
<dbReference type="InterPro" id="IPR026444">
    <property type="entry name" value="Secre_tail"/>
</dbReference>
<evidence type="ECO:0000259" key="5">
    <source>
        <dbReference type="Pfam" id="PF18962"/>
    </source>
</evidence>
<dbReference type="InterPro" id="IPR055372">
    <property type="entry name" value="CBM96"/>
</dbReference>
<protein>
    <submittedName>
        <fullName evidence="7">Uncharacterized protein</fullName>
    </submittedName>
</protein>
<dbReference type="EMBL" id="CP012898">
    <property type="protein sequence ID" value="ALJ05421.1"/>
    <property type="molecule type" value="Genomic_DNA"/>
</dbReference>
<dbReference type="STRING" id="1736674.APS56_09950"/>
<accession>A0A0P0CH06</accession>
<keyword evidence="8" id="KW-1185">Reference proteome</keyword>
<feature type="chain" id="PRO_5006042587" evidence="4">
    <location>
        <begin position="20"/>
        <end position="292"/>
    </location>
</feature>
<keyword evidence="2" id="KW-0964">Secreted</keyword>
<feature type="domain" description="Secretion system C-terminal sorting" evidence="5">
    <location>
        <begin position="219"/>
        <end position="289"/>
    </location>
</feature>
<evidence type="ECO:0000259" key="6">
    <source>
        <dbReference type="Pfam" id="PF24517"/>
    </source>
</evidence>
<keyword evidence="3 4" id="KW-0732">Signal</keyword>
<dbReference type="Pfam" id="PF18962">
    <property type="entry name" value="Por_Secre_tail"/>
    <property type="match status" value="1"/>
</dbReference>
<dbReference type="Pfam" id="PF24517">
    <property type="entry name" value="CBM96"/>
    <property type="match status" value="1"/>
</dbReference>